<dbReference type="InterPro" id="IPR011330">
    <property type="entry name" value="Glyco_hydro/deAcase_b/a-brl"/>
</dbReference>
<reference evidence="25 26" key="1">
    <citation type="journal article" date="2017" name="Mol. Ecol.">
        <title>Comparative and population genomic landscape of Phellinus noxius: A hypervariable fungus causing root rot in trees.</title>
        <authorList>
            <person name="Chung C.L."/>
            <person name="Lee T.J."/>
            <person name="Akiba M."/>
            <person name="Lee H.H."/>
            <person name="Kuo T.H."/>
            <person name="Liu D."/>
            <person name="Ke H.M."/>
            <person name="Yokoi T."/>
            <person name="Roa M.B."/>
            <person name="Lu M.J."/>
            <person name="Chang Y.Y."/>
            <person name="Ann P.J."/>
            <person name="Tsai J.N."/>
            <person name="Chen C.Y."/>
            <person name="Tzean S.S."/>
            <person name="Ota Y."/>
            <person name="Hattori T."/>
            <person name="Sahashi N."/>
            <person name="Liou R.F."/>
            <person name="Kikuchi T."/>
            <person name="Tsai I.J."/>
        </authorList>
    </citation>
    <scope>NUCLEOTIDE SEQUENCE [LARGE SCALE GENOMIC DNA]</scope>
    <source>
        <strain evidence="25 26">FFPRI411160</strain>
    </source>
</reference>
<dbReference type="GO" id="GO:0098552">
    <property type="term" value="C:side of membrane"/>
    <property type="evidence" value="ECO:0007669"/>
    <property type="project" value="UniProtKB-KW"/>
</dbReference>
<feature type="region of interest" description="Disordered" evidence="22">
    <location>
        <begin position="97"/>
        <end position="129"/>
    </location>
</feature>
<evidence type="ECO:0000256" key="11">
    <source>
        <dbReference type="ARBA" id="ARBA00022801"/>
    </source>
</evidence>
<evidence type="ECO:0000259" key="24">
    <source>
        <dbReference type="PROSITE" id="PS51677"/>
    </source>
</evidence>
<evidence type="ECO:0000256" key="5">
    <source>
        <dbReference type="ARBA" id="ARBA00022475"/>
    </source>
</evidence>
<evidence type="ECO:0000313" key="25">
    <source>
        <dbReference type="EMBL" id="PAV20212.1"/>
    </source>
</evidence>
<evidence type="ECO:0000256" key="9">
    <source>
        <dbReference type="ARBA" id="ARBA00022723"/>
    </source>
</evidence>
<keyword evidence="16" id="KW-0170">Cobalt</keyword>
<dbReference type="GO" id="GO:0000272">
    <property type="term" value="P:polysaccharide catabolic process"/>
    <property type="evidence" value="ECO:0007669"/>
    <property type="project" value="UniProtKB-KW"/>
</dbReference>
<keyword evidence="10 23" id="KW-0732">Signal</keyword>
<evidence type="ECO:0000256" key="22">
    <source>
        <dbReference type="SAM" id="MobiDB-lite"/>
    </source>
</evidence>
<dbReference type="EC" id="3.5.1.41" evidence="20"/>
<dbReference type="Proteomes" id="UP000217199">
    <property type="component" value="Unassembled WGS sequence"/>
</dbReference>
<dbReference type="STRING" id="2282107.A0A286UKW6"/>
<dbReference type="GO" id="GO:0005886">
    <property type="term" value="C:plasma membrane"/>
    <property type="evidence" value="ECO:0007669"/>
    <property type="project" value="UniProtKB-SubCell"/>
</dbReference>
<dbReference type="GO" id="GO:0006032">
    <property type="term" value="P:chitin catabolic process"/>
    <property type="evidence" value="ECO:0007669"/>
    <property type="project" value="UniProtKB-KW"/>
</dbReference>
<keyword evidence="9" id="KW-0479">Metal-binding</keyword>
<evidence type="ECO:0000256" key="19">
    <source>
        <dbReference type="ARBA" id="ARBA00023326"/>
    </source>
</evidence>
<dbReference type="InterPro" id="IPR002509">
    <property type="entry name" value="NODB_dom"/>
</dbReference>
<evidence type="ECO:0000256" key="21">
    <source>
        <dbReference type="ARBA" id="ARBA00048494"/>
    </source>
</evidence>
<evidence type="ECO:0000256" key="17">
    <source>
        <dbReference type="ARBA" id="ARBA00023288"/>
    </source>
</evidence>
<feature type="signal peptide" evidence="23">
    <location>
        <begin position="1"/>
        <end position="16"/>
    </location>
</feature>
<dbReference type="OrthoDB" id="407355at2759"/>
<comment type="caution">
    <text evidence="25">The sequence shown here is derived from an EMBL/GenBank/DDBJ whole genome shotgun (WGS) entry which is preliminary data.</text>
</comment>
<keyword evidence="5" id="KW-1003">Cell membrane</keyword>
<keyword evidence="26" id="KW-1185">Reference proteome</keyword>
<keyword evidence="14" id="KW-0325">Glycoprotein</keyword>
<evidence type="ECO:0000256" key="8">
    <source>
        <dbReference type="ARBA" id="ARBA00022622"/>
    </source>
</evidence>
<evidence type="ECO:0000313" key="26">
    <source>
        <dbReference type="Proteomes" id="UP000217199"/>
    </source>
</evidence>
<dbReference type="InterPro" id="IPR050248">
    <property type="entry name" value="Polysacc_deacetylase_ArnD"/>
</dbReference>
<dbReference type="InParanoid" id="A0A286UKW6"/>
<evidence type="ECO:0000256" key="4">
    <source>
        <dbReference type="ARBA" id="ARBA00010973"/>
    </source>
</evidence>
<evidence type="ECO:0000256" key="15">
    <source>
        <dbReference type="ARBA" id="ARBA00023277"/>
    </source>
</evidence>
<keyword evidence="17" id="KW-0449">Lipoprotein</keyword>
<evidence type="ECO:0000256" key="20">
    <source>
        <dbReference type="ARBA" id="ARBA00024056"/>
    </source>
</evidence>
<comment type="cofactor">
    <cofactor evidence="1">
        <name>Co(2+)</name>
        <dbReference type="ChEBI" id="CHEBI:48828"/>
    </cofactor>
</comment>
<keyword evidence="13" id="KW-0472">Membrane</keyword>
<proteinExistence type="inferred from homology"/>
<gene>
    <name evidence="25" type="ORF">PNOK_0514600</name>
</gene>
<feature type="domain" description="NodB homology" evidence="24">
    <location>
        <begin position="211"/>
        <end position="412"/>
    </location>
</feature>
<organism evidence="25 26">
    <name type="scientific">Pyrrhoderma noxium</name>
    <dbReference type="NCBI Taxonomy" id="2282107"/>
    <lineage>
        <taxon>Eukaryota</taxon>
        <taxon>Fungi</taxon>
        <taxon>Dikarya</taxon>
        <taxon>Basidiomycota</taxon>
        <taxon>Agaricomycotina</taxon>
        <taxon>Agaricomycetes</taxon>
        <taxon>Hymenochaetales</taxon>
        <taxon>Hymenochaetaceae</taxon>
        <taxon>Pyrrhoderma</taxon>
    </lineage>
</organism>
<dbReference type="PROSITE" id="PS51677">
    <property type="entry name" value="NODB"/>
    <property type="match status" value="1"/>
</dbReference>
<evidence type="ECO:0000256" key="23">
    <source>
        <dbReference type="SAM" id="SignalP"/>
    </source>
</evidence>
<keyword evidence="6" id="KW-0134">Cell wall</keyword>
<evidence type="ECO:0000256" key="14">
    <source>
        <dbReference type="ARBA" id="ARBA00023180"/>
    </source>
</evidence>
<dbReference type="FunFam" id="3.20.20.370:FF:000004">
    <property type="entry name" value="Related to Chitin deacetylase"/>
    <property type="match status" value="1"/>
</dbReference>
<comment type="similarity">
    <text evidence="4">Belongs to the polysaccharide deacetylase family.</text>
</comment>
<feature type="region of interest" description="Disordered" evidence="22">
    <location>
        <begin position="43"/>
        <end position="72"/>
    </location>
</feature>
<keyword evidence="12" id="KW-0146">Chitin degradation</keyword>
<evidence type="ECO:0000256" key="1">
    <source>
        <dbReference type="ARBA" id="ARBA00001941"/>
    </source>
</evidence>
<evidence type="ECO:0000256" key="12">
    <source>
        <dbReference type="ARBA" id="ARBA00023024"/>
    </source>
</evidence>
<dbReference type="Gene3D" id="3.20.20.370">
    <property type="entry name" value="Glycoside hydrolase/deacetylase"/>
    <property type="match status" value="1"/>
</dbReference>
<evidence type="ECO:0000256" key="2">
    <source>
        <dbReference type="ARBA" id="ARBA00004191"/>
    </source>
</evidence>
<keyword evidence="8" id="KW-0336">GPI-anchor</keyword>
<accession>A0A286UKW6</accession>
<dbReference type="GO" id="GO:0046872">
    <property type="term" value="F:metal ion binding"/>
    <property type="evidence" value="ECO:0007669"/>
    <property type="project" value="UniProtKB-KW"/>
</dbReference>
<dbReference type="EMBL" id="NBII01000004">
    <property type="protein sequence ID" value="PAV20212.1"/>
    <property type="molecule type" value="Genomic_DNA"/>
</dbReference>
<evidence type="ECO:0000256" key="6">
    <source>
        <dbReference type="ARBA" id="ARBA00022512"/>
    </source>
</evidence>
<keyword evidence="18" id="KW-0961">Cell wall biogenesis/degradation</keyword>
<evidence type="ECO:0000256" key="3">
    <source>
        <dbReference type="ARBA" id="ARBA00004609"/>
    </source>
</evidence>
<dbReference type="GO" id="GO:0004099">
    <property type="term" value="F:chitin deacetylase activity"/>
    <property type="evidence" value="ECO:0007669"/>
    <property type="project" value="UniProtKB-EC"/>
</dbReference>
<dbReference type="PANTHER" id="PTHR10587">
    <property type="entry name" value="GLYCOSYL TRANSFERASE-RELATED"/>
    <property type="match status" value="1"/>
</dbReference>
<comment type="catalytic activity">
    <reaction evidence="21">
        <text>[(1-&gt;4)-N-acetyl-beta-D-glucosaminyl](n) + n H2O = chitosan + n acetate</text>
        <dbReference type="Rhea" id="RHEA:10464"/>
        <dbReference type="Rhea" id="RHEA-COMP:9593"/>
        <dbReference type="Rhea" id="RHEA-COMP:9597"/>
        <dbReference type="ChEBI" id="CHEBI:15377"/>
        <dbReference type="ChEBI" id="CHEBI:17029"/>
        <dbReference type="ChEBI" id="CHEBI:30089"/>
        <dbReference type="ChEBI" id="CHEBI:57704"/>
        <dbReference type="EC" id="3.5.1.41"/>
    </reaction>
    <physiologicalReaction direction="left-to-right" evidence="21">
        <dbReference type="Rhea" id="RHEA:10465"/>
    </physiologicalReaction>
</comment>
<name>A0A286UKW6_9AGAM</name>
<dbReference type="GO" id="GO:0009272">
    <property type="term" value="P:fungal-type cell wall biogenesis"/>
    <property type="evidence" value="ECO:0007669"/>
    <property type="project" value="UniProtKB-ARBA"/>
</dbReference>
<dbReference type="Pfam" id="PF01522">
    <property type="entry name" value="Polysacc_deac_1"/>
    <property type="match status" value="1"/>
</dbReference>
<feature type="chain" id="PRO_5013957905" description="chitin deacetylase" evidence="23">
    <location>
        <begin position="17"/>
        <end position="489"/>
    </location>
</feature>
<keyword evidence="11" id="KW-0378">Hydrolase</keyword>
<evidence type="ECO:0000256" key="7">
    <source>
        <dbReference type="ARBA" id="ARBA00022525"/>
    </source>
</evidence>
<keyword evidence="15" id="KW-0119">Carbohydrate metabolism</keyword>
<feature type="compositionally biased region" description="Polar residues" evidence="22">
    <location>
        <begin position="100"/>
        <end position="124"/>
    </location>
</feature>
<dbReference type="PANTHER" id="PTHR10587:SF133">
    <property type="entry name" value="CHITIN DEACETYLASE 1-RELATED"/>
    <property type="match status" value="1"/>
</dbReference>
<evidence type="ECO:0000256" key="18">
    <source>
        <dbReference type="ARBA" id="ARBA00023316"/>
    </source>
</evidence>
<keyword evidence="19" id="KW-0624">Polysaccharide degradation</keyword>
<comment type="subcellular location">
    <subcellularLocation>
        <location evidence="3">Cell membrane</location>
        <topology evidence="3">Lipid-anchor</topology>
        <topology evidence="3">GPI-anchor</topology>
    </subcellularLocation>
    <subcellularLocation>
        <location evidence="2">Secreted</location>
        <location evidence="2">Cell wall</location>
    </subcellularLocation>
</comment>
<protein>
    <recommendedName>
        <fullName evidence="20">chitin deacetylase</fullName>
        <ecNumber evidence="20">3.5.1.41</ecNumber>
    </recommendedName>
</protein>
<evidence type="ECO:0000256" key="13">
    <source>
        <dbReference type="ARBA" id="ARBA00023136"/>
    </source>
</evidence>
<dbReference type="AlphaFoldDB" id="A0A286UKW6"/>
<evidence type="ECO:0000256" key="10">
    <source>
        <dbReference type="ARBA" id="ARBA00022729"/>
    </source>
</evidence>
<evidence type="ECO:0000256" key="16">
    <source>
        <dbReference type="ARBA" id="ARBA00023285"/>
    </source>
</evidence>
<keyword evidence="7" id="KW-0964">Secreted</keyword>
<sequence>MKAAIALTTLFTLVAAHDAHANHARFVKRQATSSAASSSVASTTSSAASSATSSSSASSTGSGSSSTSATSAVSGSASVTTSAASVGTSLVGTSIPPLSEITSGAPSQSTQPLTSTYTAGQTPSIDGAPALPTWSLVVSDWPTMDKVPPTDSDEVTEWMKELDGFDIPDLDVTDGSCAGSPTQAADAQNRGWWSCGGYTRDTDIVSCPDKLTWGMSFDDGPGPYSKKLLEYLDEKDLHATFFVVGSRVLERPDALRDEYMSGHEISLHTWSHRPLTSLTNEEVVAEFGWTRKVISEVIGVTPTTMRPPYGDIDDRVRAIALAMGMVPIIWTRGPQNNQFDTNDWKVPGGVVTGEQSVQAFEQILGNATEIDTGFIVLEHDLYQQTVDLAVGYTLDKALSYNPTLTLKAIGECQGWPNTDMYLETTTNTTFPYPDSVAANAATTTASARATAVGSSQSSNSGAQIGLVVPKISSMLVGVSVLVGGLFILA</sequence>
<dbReference type="SUPFAM" id="SSF88713">
    <property type="entry name" value="Glycoside hydrolase/deacetylase"/>
    <property type="match status" value="1"/>
</dbReference>
<dbReference type="GO" id="GO:0071555">
    <property type="term" value="P:cell wall organization"/>
    <property type="evidence" value="ECO:0007669"/>
    <property type="project" value="UniProtKB-KW"/>
</dbReference>